<dbReference type="InterPro" id="IPR013785">
    <property type="entry name" value="Aldolase_TIM"/>
</dbReference>
<evidence type="ECO:0000313" key="1">
    <source>
        <dbReference type="EMBL" id="KAJ8102082.1"/>
    </source>
</evidence>
<comment type="caution">
    <text evidence="1">The sequence shown here is derived from an EMBL/GenBank/DDBJ whole genome shotgun (WGS) entry which is preliminary data.</text>
</comment>
<dbReference type="Proteomes" id="UP001217417">
    <property type="component" value="Unassembled WGS sequence"/>
</dbReference>
<accession>A0AAD7VTG8</accession>
<evidence type="ECO:0000313" key="2">
    <source>
        <dbReference type="Proteomes" id="UP001217417"/>
    </source>
</evidence>
<dbReference type="Gene3D" id="3.20.20.70">
    <property type="entry name" value="Aldolase class I"/>
    <property type="match status" value="1"/>
</dbReference>
<dbReference type="RefSeq" id="XP_056045532.1">
    <property type="nucleotide sequence ID" value="XM_056191527.1"/>
</dbReference>
<gene>
    <name evidence="1" type="ORF">POJ06DRAFT_76614</name>
</gene>
<dbReference type="EMBL" id="JARPMG010000003">
    <property type="protein sequence ID" value="KAJ8102082.1"/>
    <property type="molecule type" value="Genomic_DNA"/>
</dbReference>
<reference evidence="1" key="1">
    <citation type="submission" date="2023-03" db="EMBL/GenBank/DDBJ databases">
        <title>Near-Complete genome sequence of Lipomyces tetrasporous NRRL Y-64009, an oleaginous yeast capable of growing on lignocellulosic hydrolysates.</title>
        <authorList>
            <consortium name="Lawrence Berkeley National Laboratory"/>
            <person name="Jagtap S.S."/>
            <person name="Liu J.-J."/>
            <person name="Walukiewicz H.E."/>
            <person name="Pangilinan J."/>
            <person name="Lipzen A."/>
            <person name="Ahrendt S."/>
            <person name="Koriabine M."/>
            <person name="Cobaugh K."/>
            <person name="Salamov A."/>
            <person name="Yoshinaga Y."/>
            <person name="Ng V."/>
            <person name="Daum C."/>
            <person name="Grigoriev I.V."/>
            <person name="Slininger P.J."/>
            <person name="Dien B.S."/>
            <person name="Jin Y.-S."/>
            <person name="Rao C.V."/>
        </authorList>
    </citation>
    <scope>NUCLEOTIDE SEQUENCE</scope>
    <source>
        <strain evidence="1">NRRL Y-64009</strain>
    </source>
</reference>
<keyword evidence="2" id="KW-1185">Reference proteome</keyword>
<protein>
    <submittedName>
        <fullName evidence="1">Uncharacterized protein</fullName>
    </submittedName>
</protein>
<name>A0AAD7VTG8_9ASCO</name>
<proteinExistence type="predicted"/>
<dbReference type="GeneID" id="80886693"/>
<dbReference type="AlphaFoldDB" id="A0AAD7VTG8"/>
<organism evidence="1 2">
    <name type="scientific">Lipomyces tetrasporus</name>
    <dbReference type="NCBI Taxonomy" id="54092"/>
    <lineage>
        <taxon>Eukaryota</taxon>
        <taxon>Fungi</taxon>
        <taxon>Dikarya</taxon>
        <taxon>Ascomycota</taxon>
        <taxon>Saccharomycotina</taxon>
        <taxon>Lipomycetes</taxon>
        <taxon>Lipomycetales</taxon>
        <taxon>Lipomycetaceae</taxon>
        <taxon>Lipomyces</taxon>
    </lineage>
</organism>
<sequence length="176" mass="19729">MSFFACRHVGPGLLFTIPFLPRSSIYILPRRPSVPHMPSSHRTTLSPFTSLFPSNSLINRHPNSFSIISSVVISLPRKCEKMNLEKTYYSHDARRPFAVSDASAGEYRAIEVSGGHFQLANRLVVYNECPVGIATQDAYLRKKFHGTREHVLTSFTKLQTSCVALWLSLDSALSTK</sequence>